<evidence type="ECO:0008006" key="4">
    <source>
        <dbReference type="Google" id="ProtNLM"/>
    </source>
</evidence>
<feature type="chain" id="PRO_5044787524" description="Secreted protein" evidence="1">
    <location>
        <begin position="22"/>
        <end position="152"/>
    </location>
</feature>
<organism evidence="2 3">
    <name type="scientific">Heterodera trifolii</name>
    <dbReference type="NCBI Taxonomy" id="157864"/>
    <lineage>
        <taxon>Eukaryota</taxon>
        <taxon>Metazoa</taxon>
        <taxon>Ecdysozoa</taxon>
        <taxon>Nematoda</taxon>
        <taxon>Chromadorea</taxon>
        <taxon>Rhabditida</taxon>
        <taxon>Tylenchina</taxon>
        <taxon>Tylenchomorpha</taxon>
        <taxon>Tylenchoidea</taxon>
        <taxon>Heteroderidae</taxon>
        <taxon>Heteroderinae</taxon>
        <taxon>Heterodera</taxon>
    </lineage>
</organism>
<reference evidence="2 3" key="1">
    <citation type="submission" date="2024-10" db="EMBL/GenBank/DDBJ databases">
        <authorList>
            <person name="Kim D."/>
        </authorList>
    </citation>
    <scope>NUCLEOTIDE SEQUENCE [LARGE SCALE GENOMIC DNA]</scope>
    <source>
        <strain evidence="2">BH-2024</strain>
    </source>
</reference>
<sequence>MTLTNGLNILVFFILVERVHDAEEIRRLGQLPIVATVHGVVRLRIVANQLVLGSKLPLKRVFQLSYLWARKYGLLMIWSRKQGSPGRQLWIGLTSIAMFVRNFLCAIPLQLGATVQLKRLLVQWNKIVGRYVEIYETLVVRRKYGVGRGPGP</sequence>
<accession>A0ABD2KEL9</accession>
<dbReference type="EMBL" id="JBICBT010000782">
    <property type="protein sequence ID" value="KAL3101390.1"/>
    <property type="molecule type" value="Genomic_DNA"/>
</dbReference>
<dbReference type="Proteomes" id="UP001620626">
    <property type="component" value="Unassembled WGS sequence"/>
</dbReference>
<feature type="signal peptide" evidence="1">
    <location>
        <begin position="1"/>
        <end position="21"/>
    </location>
</feature>
<protein>
    <recommendedName>
        <fullName evidence="4">Secreted protein</fullName>
    </recommendedName>
</protein>
<evidence type="ECO:0000313" key="2">
    <source>
        <dbReference type="EMBL" id="KAL3101390.1"/>
    </source>
</evidence>
<name>A0ABD2KEL9_9BILA</name>
<comment type="caution">
    <text evidence="2">The sequence shown here is derived from an EMBL/GenBank/DDBJ whole genome shotgun (WGS) entry which is preliminary data.</text>
</comment>
<dbReference type="AlphaFoldDB" id="A0ABD2KEL9"/>
<evidence type="ECO:0000256" key="1">
    <source>
        <dbReference type="SAM" id="SignalP"/>
    </source>
</evidence>
<keyword evidence="3" id="KW-1185">Reference proteome</keyword>
<evidence type="ECO:0000313" key="3">
    <source>
        <dbReference type="Proteomes" id="UP001620626"/>
    </source>
</evidence>
<keyword evidence="1" id="KW-0732">Signal</keyword>
<proteinExistence type="predicted"/>
<gene>
    <name evidence="2" type="ORF">niasHT_021508</name>
</gene>